<dbReference type="PANTHER" id="PTHR48090">
    <property type="entry name" value="UNDECAPRENYL-PHOSPHATE 4-DEOXY-4-FORMAMIDO-L-ARABINOSE TRANSFERASE-RELATED"/>
    <property type="match status" value="1"/>
</dbReference>
<dbReference type="AlphaFoldDB" id="A0A402CSM3"/>
<dbReference type="Gene3D" id="3.90.550.10">
    <property type="entry name" value="Spore Coat Polysaccharide Biosynthesis Protein SpsA, Chain A"/>
    <property type="match status" value="1"/>
</dbReference>
<reference evidence="1 2" key="1">
    <citation type="journal article" date="2019" name="Int. J. Syst. Evol. Microbiol.">
        <title>Capsulimonas corticalis gen. nov., sp. nov., an aerobic capsulated bacterium, of a novel bacterial order, Capsulimonadales ord. nov., of the class Armatimonadia of the phylum Armatimonadetes.</title>
        <authorList>
            <person name="Li J."/>
            <person name="Kudo C."/>
            <person name="Tonouchi A."/>
        </authorList>
    </citation>
    <scope>NUCLEOTIDE SEQUENCE [LARGE SCALE GENOMIC DNA]</scope>
    <source>
        <strain evidence="1 2">AX-7</strain>
    </source>
</reference>
<dbReference type="RefSeq" id="WP_119320395.1">
    <property type="nucleotide sequence ID" value="NZ_AP025739.1"/>
</dbReference>
<dbReference type="GO" id="GO:0016740">
    <property type="term" value="F:transferase activity"/>
    <property type="evidence" value="ECO:0007669"/>
    <property type="project" value="UniProtKB-KW"/>
</dbReference>
<sequence length="240" mass="26861">MSLSSTASWRLSVLMPVYNEEGTVAQIIQDVLAVPLDLELIVVDDGSTDLTASILHALPADPGDRLKIIYAPRNAGKGAAIRIALSHATGDVVVVQDADREYDPMDFVPMLDQIKAGAVVVYGTRLSPEALRLNQEGDHDKFYLARRLLPILTNVLYGTSITDEATCYKMFRREVLLSIPLRCERFDFCPEVTAKIARRGYRIVEIPIHYHSRTAAEGKKIGWRDAKDAVWALLKFRFFN</sequence>
<dbReference type="EMBL" id="AP025739">
    <property type="protein sequence ID" value="BDI31031.1"/>
    <property type="molecule type" value="Genomic_DNA"/>
</dbReference>
<dbReference type="Proteomes" id="UP000287394">
    <property type="component" value="Chromosome"/>
</dbReference>
<name>A0A402CSM3_9BACT</name>
<dbReference type="InterPro" id="IPR050256">
    <property type="entry name" value="Glycosyltransferase_2"/>
</dbReference>
<keyword evidence="1" id="KW-0808">Transferase</keyword>
<dbReference type="PANTHER" id="PTHR48090:SF7">
    <property type="entry name" value="RFBJ PROTEIN"/>
    <property type="match status" value="1"/>
</dbReference>
<evidence type="ECO:0000313" key="1">
    <source>
        <dbReference type="EMBL" id="BDI31031.1"/>
    </source>
</evidence>
<evidence type="ECO:0000313" key="2">
    <source>
        <dbReference type="Proteomes" id="UP000287394"/>
    </source>
</evidence>
<dbReference type="CDD" id="cd04179">
    <property type="entry name" value="DPM_DPG-synthase_like"/>
    <property type="match status" value="1"/>
</dbReference>
<accession>A0A402CSM3</accession>
<dbReference type="KEGG" id="ccot:CCAX7_30820"/>
<organism evidence="1 2">
    <name type="scientific">Capsulimonas corticalis</name>
    <dbReference type="NCBI Taxonomy" id="2219043"/>
    <lineage>
        <taxon>Bacteria</taxon>
        <taxon>Bacillati</taxon>
        <taxon>Armatimonadota</taxon>
        <taxon>Armatimonadia</taxon>
        <taxon>Capsulimonadales</taxon>
        <taxon>Capsulimonadaceae</taxon>
        <taxon>Capsulimonas</taxon>
    </lineage>
</organism>
<dbReference type="Pfam" id="PF00535">
    <property type="entry name" value="Glycos_transf_2"/>
    <property type="match status" value="1"/>
</dbReference>
<dbReference type="SUPFAM" id="SSF53448">
    <property type="entry name" value="Nucleotide-diphospho-sugar transferases"/>
    <property type="match status" value="1"/>
</dbReference>
<dbReference type="InterPro" id="IPR029044">
    <property type="entry name" value="Nucleotide-diphossugar_trans"/>
</dbReference>
<gene>
    <name evidence="1" type="ORF">CCAX7_30820</name>
</gene>
<proteinExistence type="predicted"/>
<dbReference type="InterPro" id="IPR001173">
    <property type="entry name" value="Glyco_trans_2-like"/>
</dbReference>
<protein>
    <submittedName>
        <fullName evidence="1">Glycosyl transferase</fullName>
    </submittedName>
</protein>
<dbReference type="OrthoDB" id="9810303at2"/>
<keyword evidence="2" id="KW-1185">Reference proteome</keyword>